<dbReference type="SUPFAM" id="SSF46689">
    <property type="entry name" value="Homeodomain-like"/>
    <property type="match status" value="1"/>
</dbReference>
<dbReference type="InterPro" id="IPR039467">
    <property type="entry name" value="TFIIIB_B''_Myb"/>
</dbReference>
<feature type="domain" description="Transcription factor TFIIIB component B'' Myb" evidence="1">
    <location>
        <begin position="47"/>
        <end position="110"/>
    </location>
</feature>
<dbReference type="Proteomes" id="UP000014680">
    <property type="component" value="Unassembled WGS sequence"/>
</dbReference>
<gene>
    <name evidence="2" type="ORF">EIN_034860</name>
</gene>
<dbReference type="InterPro" id="IPR009057">
    <property type="entry name" value="Homeodomain-like_sf"/>
</dbReference>
<dbReference type="KEGG" id="eiv:EIN_034860"/>
<name>A0A0A1TYG1_ENTIV</name>
<proteinExistence type="predicted"/>
<sequence>MSHHTRNFDRNEEEEVCVGSVSESYEIETINKKPKVQQRRKEDLKPRKSVYHWSRQETGLFYLALRKYGANMELIARDMRNTKIDRNTVLVKFKYEQKTHSGWVRNAMSKIDCLPFYTKC</sequence>
<dbReference type="EMBL" id="KB206969">
    <property type="protein sequence ID" value="ELP86525.1"/>
    <property type="molecule type" value="Genomic_DNA"/>
</dbReference>
<evidence type="ECO:0000313" key="2">
    <source>
        <dbReference type="EMBL" id="ELP86525.1"/>
    </source>
</evidence>
<dbReference type="OrthoDB" id="272624at2759"/>
<dbReference type="GeneID" id="14885435"/>
<evidence type="ECO:0000313" key="3">
    <source>
        <dbReference type="Proteomes" id="UP000014680"/>
    </source>
</evidence>
<protein>
    <recommendedName>
        <fullName evidence="1">Transcription factor TFIIIB component B'' Myb domain-containing protein</fullName>
    </recommendedName>
</protein>
<accession>A0A0A1TYG1</accession>
<organism evidence="2 3">
    <name type="scientific">Entamoeba invadens IP1</name>
    <dbReference type="NCBI Taxonomy" id="370355"/>
    <lineage>
        <taxon>Eukaryota</taxon>
        <taxon>Amoebozoa</taxon>
        <taxon>Evosea</taxon>
        <taxon>Archamoebae</taxon>
        <taxon>Mastigamoebida</taxon>
        <taxon>Entamoebidae</taxon>
        <taxon>Entamoeba</taxon>
    </lineage>
</organism>
<dbReference type="VEuPathDB" id="AmoebaDB:EIN_034860"/>
<dbReference type="Pfam" id="PF15963">
    <property type="entry name" value="Myb_DNA-bind_7"/>
    <property type="match status" value="1"/>
</dbReference>
<dbReference type="AlphaFoldDB" id="A0A0A1TYG1"/>
<evidence type="ECO:0000259" key="1">
    <source>
        <dbReference type="Pfam" id="PF15963"/>
    </source>
</evidence>
<dbReference type="RefSeq" id="XP_004185871.1">
    <property type="nucleotide sequence ID" value="XM_004185823.1"/>
</dbReference>
<reference evidence="2 3" key="1">
    <citation type="submission" date="2012-10" db="EMBL/GenBank/DDBJ databases">
        <authorList>
            <person name="Zafar N."/>
            <person name="Inman J."/>
            <person name="Hall N."/>
            <person name="Lorenzi H."/>
            <person name="Caler E."/>
        </authorList>
    </citation>
    <scope>NUCLEOTIDE SEQUENCE [LARGE SCALE GENOMIC DNA]</scope>
    <source>
        <strain evidence="2 3">IP1</strain>
    </source>
</reference>
<keyword evidence="3" id="KW-1185">Reference proteome</keyword>